<proteinExistence type="inferred from homology"/>
<dbReference type="InterPro" id="IPR008258">
    <property type="entry name" value="Transglycosylase_SLT_dom_1"/>
</dbReference>
<feature type="chain" id="PRO_5043398335" evidence="2">
    <location>
        <begin position="24"/>
        <end position="559"/>
    </location>
</feature>
<dbReference type="Proteomes" id="UP001170717">
    <property type="component" value="Unassembled WGS sequence"/>
</dbReference>
<dbReference type="InterPro" id="IPR036779">
    <property type="entry name" value="LysM_dom_sf"/>
</dbReference>
<organism evidence="5 7">
    <name type="scientific">Alteromonas stellipolaris</name>
    <dbReference type="NCBI Taxonomy" id="233316"/>
    <lineage>
        <taxon>Bacteria</taxon>
        <taxon>Pseudomonadati</taxon>
        <taxon>Pseudomonadota</taxon>
        <taxon>Gammaproteobacteria</taxon>
        <taxon>Alteromonadales</taxon>
        <taxon>Alteromonadaceae</taxon>
        <taxon>Alteromonas/Salinimonas group</taxon>
        <taxon>Alteromonas</taxon>
    </lineage>
</organism>
<dbReference type="Pfam" id="PF01464">
    <property type="entry name" value="SLT"/>
    <property type="match status" value="1"/>
</dbReference>
<evidence type="ECO:0000313" key="4">
    <source>
        <dbReference type="EMBL" id="AMJ74855.1"/>
    </source>
</evidence>
<evidence type="ECO:0000259" key="3">
    <source>
        <dbReference type="PROSITE" id="PS51782"/>
    </source>
</evidence>
<accession>A0AAW7Z2I1</accession>
<dbReference type="SUPFAM" id="SSF53955">
    <property type="entry name" value="Lysozyme-like"/>
    <property type="match status" value="1"/>
</dbReference>
<evidence type="ECO:0000313" key="5">
    <source>
        <dbReference type="EMBL" id="MDO6577260.1"/>
    </source>
</evidence>
<dbReference type="Gene3D" id="3.10.350.10">
    <property type="entry name" value="LysM domain"/>
    <property type="match status" value="3"/>
</dbReference>
<feature type="domain" description="LysM" evidence="3">
    <location>
        <begin position="442"/>
        <end position="486"/>
    </location>
</feature>
<dbReference type="GO" id="GO:0008932">
    <property type="term" value="F:lytic endotransglycosylase activity"/>
    <property type="evidence" value="ECO:0007669"/>
    <property type="project" value="TreeGrafter"/>
</dbReference>
<dbReference type="PROSITE" id="PS00922">
    <property type="entry name" value="TRANSGLYCOSYLASE"/>
    <property type="match status" value="1"/>
</dbReference>
<dbReference type="Proteomes" id="UP000056750">
    <property type="component" value="Chromosome"/>
</dbReference>
<dbReference type="Gene3D" id="1.10.530.10">
    <property type="match status" value="1"/>
</dbReference>
<comment type="similarity">
    <text evidence="1">Belongs to the transglycosylase Slt family.</text>
</comment>
<dbReference type="EMBL" id="CP013926">
    <property type="protein sequence ID" value="AMJ74855.1"/>
    <property type="molecule type" value="Genomic_DNA"/>
</dbReference>
<dbReference type="SMART" id="SM00257">
    <property type="entry name" value="LysM"/>
    <property type="match status" value="3"/>
</dbReference>
<gene>
    <name evidence="4" type="ORF">AVL57_13320</name>
    <name evidence="5" type="ORF">Q4527_07640</name>
</gene>
<dbReference type="InterPro" id="IPR023346">
    <property type="entry name" value="Lysozyme-like_dom_sf"/>
</dbReference>
<reference evidence="5" key="2">
    <citation type="submission" date="2023-07" db="EMBL/GenBank/DDBJ databases">
        <title>Genome content predicts the carbon catabolic preferences of heterotrophic bacteria.</title>
        <authorList>
            <person name="Gralka M."/>
        </authorList>
    </citation>
    <scope>NUCLEOTIDE SEQUENCE</scope>
    <source>
        <strain evidence="5">F2M12</strain>
    </source>
</reference>
<dbReference type="PROSITE" id="PS51782">
    <property type="entry name" value="LYSM"/>
    <property type="match status" value="3"/>
</dbReference>
<dbReference type="CDD" id="cd16894">
    <property type="entry name" value="MltD-like"/>
    <property type="match status" value="1"/>
</dbReference>
<dbReference type="Pfam" id="PF01476">
    <property type="entry name" value="LysM"/>
    <property type="match status" value="3"/>
</dbReference>
<protein>
    <submittedName>
        <fullName evidence="5">LysM peptidoglycan-binding domain-containing protein</fullName>
    </submittedName>
    <submittedName>
        <fullName evidence="4">Lytic transglycosylase</fullName>
    </submittedName>
</protein>
<dbReference type="EMBL" id="JAUOQI010000004">
    <property type="protein sequence ID" value="MDO6577260.1"/>
    <property type="molecule type" value="Genomic_DNA"/>
</dbReference>
<evidence type="ECO:0000313" key="7">
    <source>
        <dbReference type="Proteomes" id="UP001170717"/>
    </source>
</evidence>
<reference evidence="4 6" key="1">
    <citation type="submission" date="2015-12" db="EMBL/GenBank/DDBJ databases">
        <title>Intraspecies pangenome expansion in the marine bacterium Alteromonas.</title>
        <authorList>
            <person name="Lopez-Perez M."/>
            <person name="Rodriguez-Valera F."/>
        </authorList>
    </citation>
    <scope>NUCLEOTIDE SEQUENCE [LARGE SCALE GENOMIC DNA]</scope>
    <source>
        <strain evidence="4 6">LMG 21861</strain>
    </source>
</reference>
<dbReference type="SUPFAM" id="SSF54106">
    <property type="entry name" value="LysM domain"/>
    <property type="match status" value="3"/>
</dbReference>
<dbReference type="RefSeq" id="WP_057791028.1">
    <property type="nucleotide sequence ID" value="NZ_CAXIBE010000028.1"/>
</dbReference>
<dbReference type="PANTHER" id="PTHR33734">
    <property type="entry name" value="LYSM DOMAIN-CONTAINING GPI-ANCHORED PROTEIN 2"/>
    <property type="match status" value="1"/>
</dbReference>
<dbReference type="AlphaFoldDB" id="A0AAW7Z2I1"/>
<feature type="domain" description="LysM" evidence="3">
    <location>
        <begin position="504"/>
        <end position="548"/>
    </location>
</feature>
<dbReference type="FunFam" id="1.10.530.10:FF:000004">
    <property type="entry name" value="Membrane-bound lytic murein transglycosylase D"/>
    <property type="match status" value="1"/>
</dbReference>
<dbReference type="GO" id="GO:0016020">
    <property type="term" value="C:membrane"/>
    <property type="evidence" value="ECO:0007669"/>
    <property type="project" value="InterPro"/>
</dbReference>
<dbReference type="CDD" id="cd00118">
    <property type="entry name" value="LysM"/>
    <property type="match status" value="3"/>
</dbReference>
<feature type="signal peptide" evidence="2">
    <location>
        <begin position="1"/>
        <end position="23"/>
    </location>
</feature>
<evidence type="ECO:0000313" key="6">
    <source>
        <dbReference type="Proteomes" id="UP000056750"/>
    </source>
</evidence>
<dbReference type="KEGG" id="asq:AVL57_13320"/>
<dbReference type="InterPro" id="IPR000189">
    <property type="entry name" value="Transglyc_AS"/>
</dbReference>
<dbReference type="GO" id="GO:0000270">
    <property type="term" value="P:peptidoglycan metabolic process"/>
    <property type="evidence" value="ECO:0007669"/>
    <property type="project" value="InterPro"/>
</dbReference>
<keyword evidence="6" id="KW-1185">Reference proteome</keyword>
<feature type="domain" description="LysM" evidence="3">
    <location>
        <begin position="368"/>
        <end position="411"/>
    </location>
</feature>
<dbReference type="PROSITE" id="PS51257">
    <property type="entry name" value="PROKAR_LIPOPROTEIN"/>
    <property type="match status" value="1"/>
</dbReference>
<name>A0AAW7Z2I1_9ALTE</name>
<sequence>MQLKLFVLSPVLLALGLSGCQITGEQIQEDVVNVQNVEGSTEPCNTLHETPEAIEDCEIARDGVIDVVHPKDNLLSEAEALIDDPAVETEAIITNVWQRVSDGLNLYIPDDRRVDVQKNWYLKHPEYMKRVVTRAKPFLYYIVDEIEKRDMPMELVLLPIVESAFDPFAYSHGRAAGMWQFIPGTGKRFGMDQTWWYDGRRDVIASTKGALDYLTYLSNMFDGDWLHALAAYNSGEGRVSKAIRANKKAGKPTDFWSLNLPRETRAYVPKLLALADILKHRDEYAFAWPEVENVAVIEVVDIGSQVDLAFAADLAGMTLKELHALNPGFNRWATAPEGPHRLVLPLTKAADFSDALAKIDRTDRLNWVRHTVKPGDSLGKLANKYHTTVKVIKQVNELDSNVIRIGQPIMVPVALKALDNYDLSQGQRLASVQNKKHGAYKVTHTIRSGDTLWDIARKYGVTTKKLASWNNMAPGDMLHLGKKLVVWQNSNSNAKNADAITKRVTYTVRNGDSLSRIANKFNVSISNIGKWNNINTSRYLQPGQKLKLFVDVTRLNSTG</sequence>
<evidence type="ECO:0000256" key="2">
    <source>
        <dbReference type="SAM" id="SignalP"/>
    </source>
</evidence>
<dbReference type="PANTHER" id="PTHR33734:SF22">
    <property type="entry name" value="MEMBRANE-BOUND LYTIC MUREIN TRANSGLYCOSYLASE D"/>
    <property type="match status" value="1"/>
</dbReference>
<evidence type="ECO:0000256" key="1">
    <source>
        <dbReference type="ARBA" id="ARBA00007734"/>
    </source>
</evidence>
<keyword evidence="2" id="KW-0732">Signal</keyword>
<dbReference type="InterPro" id="IPR018392">
    <property type="entry name" value="LysM"/>
</dbReference>